<reference evidence="1 2" key="1">
    <citation type="submission" date="2019-10" db="EMBL/GenBank/DDBJ databases">
        <title>Genomic and transcriptomic insights into the perfect genentic adaptation of a filamentous nitrogen-fixing cyanobacterium to rice fields.</title>
        <authorList>
            <person name="Chen Z."/>
        </authorList>
    </citation>
    <scope>NUCLEOTIDE SEQUENCE [LARGE SCALE GENOMIC DNA]</scope>
    <source>
        <strain evidence="1">CCNUC1</strain>
    </source>
</reference>
<name>A0A5P8WJ67_9NOSO</name>
<dbReference type="Proteomes" id="UP000326678">
    <property type="component" value="Chromosome pGXM05"/>
</dbReference>
<protein>
    <submittedName>
        <fullName evidence="1">Uncharacterized protein</fullName>
    </submittedName>
</protein>
<evidence type="ECO:0000313" key="2">
    <source>
        <dbReference type="Proteomes" id="UP000326678"/>
    </source>
</evidence>
<gene>
    <name evidence="1" type="ORF">GXM_10161</name>
</gene>
<dbReference type="AlphaFoldDB" id="A0A5P8WJ67"/>
<sequence>MEEKYLSEKEELECSRTIASLIKCNKELEYFLWHLKFEVFKNGNKKSIKHGSFPQICTGSIPIWQKEGKKTNLFAMTHRE</sequence>
<dbReference type="RefSeq" id="WP_152592977.1">
    <property type="nucleotide sequence ID" value="NZ_CP045232.1"/>
</dbReference>
<evidence type="ECO:0000313" key="1">
    <source>
        <dbReference type="EMBL" id="QFS52897.1"/>
    </source>
</evidence>
<dbReference type="KEGG" id="nsh:GXM_10161"/>
<proteinExistence type="predicted"/>
<accession>A0A5P8WJ67</accession>
<keyword evidence="2" id="KW-1185">Reference proteome</keyword>
<organism evidence="1 2">
    <name type="scientific">Nostoc sphaeroides CCNUC1</name>
    <dbReference type="NCBI Taxonomy" id="2653204"/>
    <lineage>
        <taxon>Bacteria</taxon>
        <taxon>Bacillati</taxon>
        <taxon>Cyanobacteriota</taxon>
        <taxon>Cyanophyceae</taxon>
        <taxon>Nostocales</taxon>
        <taxon>Nostocaceae</taxon>
        <taxon>Nostoc</taxon>
    </lineage>
</organism>
<dbReference type="EMBL" id="CP045232">
    <property type="protein sequence ID" value="QFS52897.1"/>
    <property type="molecule type" value="Genomic_DNA"/>
</dbReference>